<name>A0AAD5ZZE4_9POAL</name>
<keyword evidence="2" id="KW-0812">Transmembrane</keyword>
<proteinExistence type="predicted"/>
<comment type="caution">
    <text evidence="3">The sequence shown here is derived from an EMBL/GenBank/DDBJ whole genome shotgun (WGS) entry which is preliminary data.</text>
</comment>
<organism evidence="3 4">
    <name type="scientific">Rhynchospora tenuis</name>
    <dbReference type="NCBI Taxonomy" id="198213"/>
    <lineage>
        <taxon>Eukaryota</taxon>
        <taxon>Viridiplantae</taxon>
        <taxon>Streptophyta</taxon>
        <taxon>Embryophyta</taxon>
        <taxon>Tracheophyta</taxon>
        <taxon>Spermatophyta</taxon>
        <taxon>Magnoliopsida</taxon>
        <taxon>Liliopsida</taxon>
        <taxon>Poales</taxon>
        <taxon>Cyperaceae</taxon>
        <taxon>Cyperoideae</taxon>
        <taxon>Rhynchosporeae</taxon>
        <taxon>Rhynchospora</taxon>
    </lineage>
</organism>
<dbReference type="AlphaFoldDB" id="A0AAD5ZZE4"/>
<keyword evidence="4" id="KW-1185">Reference proteome</keyword>
<reference evidence="3 4" key="1">
    <citation type="journal article" date="2022" name="Cell">
        <title>Repeat-based holocentromeres influence genome architecture and karyotype evolution.</title>
        <authorList>
            <person name="Hofstatter P.G."/>
            <person name="Thangavel G."/>
            <person name="Lux T."/>
            <person name="Neumann P."/>
            <person name="Vondrak T."/>
            <person name="Novak P."/>
            <person name="Zhang M."/>
            <person name="Costa L."/>
            <person name="Castellani M."/>
            <person name="Scott A."/>
            <person name="Toegelov H."/>
            <person name="Fuchs J."/>
            <person name="Mata-Sucre Y."/>
            <person name="Dias Y."/>
            <person name="Vanzela A.L.L."/>
            <person name="Huettel B."/>
            <person name="Almeida C.C.S."/>
            <person name="Simkova H."/>
            <person name="Souza G."/>
            <person name="Pedrosa-Harand A."/>
            <person name="Macas J."/>
            <person name="Mayer K.F.X."/>
            <person name="Houben A."/>
            <person name="Marques A."/>
        </authorList>
    </citation>
    <scope>NUCLEOTIDE SEQUENCE [LARGE SCALE GENOMIC DNA]</scope>
    <source>
        <strain evidence="3">RhyTen1mFocal</strain>
    </source>
</reference>
<evidence type="ECO:0000313" key="3">
    <source>
        <dbReference type="EMBL" id="KAJ3706694.1"/>
    </source>
</evidence>
<keyword evidence="2" id="KW-0472">Membrane</keyword>
<feature type="region of interest" description="Disordered" evidence="1">
    <location>
        <begin position="113"/>
        <end position="143"/>
    </location>
</feature>
<dbReference type="PANTHER" id="PTHR33625">
    <property type="entry name" value="OS08G0179900 PROTEIN"/>
    <property type="match status" value="1"/>
</dbReference>
<accession>A0AAD5ZZE4</accession>
<evidence type="ECO:0000256" key="2">
    <source>
        <dbReference type="SAM" id="Phobius"/>
    </source>
</evidence>
<feature type="transmembrane region" description="Helical" evidence="2">
    <location>
        <begin position="283"/>
        <end position="300"/>
    </location>
</feature>
<feature type="region of interest" description="Disordered" evidence="1">
    <location>
        <begin position="28"/>
        <end position="59"/>
    </location>
</feature>
<protein>
    <submittedName>
        <fullName evidence="3">Uncharacterized protein</fullName>
    </submittedName>
</protein>
<evidence type="ECO:0000313" key="4">
    <source>
        <dbReference type="Proteomes" id="UP001210211"/>
    </source>
</evidence>
<gene>
    <name evidence="3" type="ORF">LUZ61_010399</name>
</gene>
<evidence type="ECO:0000256" key="1">
    <source>
        <dbReference type="SAM" id="MobiDB-lite"/>
    </source>
</evidence>
<sequence length="302" mass="33017">MMRSPRVGGGSMFRAASRVVSGKEAFSFGSSTARDNGAESRTVRFPSPPPSASASSTTFGDVASVWSDWESVEHEVEREEGEMEGESGYLDRVPSPEEVEVAIWSLQQISIPSVLPQERDDDENSDSGTAESEVVSVPRMSASAESESDWIEPVFHVCSEISSSSNNRQKALEAFHQLKVNPSIQRMVASLSSDQAVWDAVMKNEAVQEIKKSFCEGISDAKLPETTGPVENIFSALGNVFNNTKTTVMELVEKVTTFVNNLVHSSEKKGEEKSEYFADAVKSSLMLSIFVFLIVIVGRLQK</sequence>
<dbReference type="EMBL" id="JAMRDG010000001">
    <property type="protein sequence ID" value="KAJ3706694.1"/>
    <property type="molecule type" value="Genomic_DNA"/>
</dbReference>
<keyword evidence="2" id="KW-1133">Transmembrane helix</keyword>
<dbReference type="Proteomes" id="UP001210211">
    <property type="component" value="Unassembled WGS sequence"/>
</dbReference>
<dbReference type="PANTHER" id="PTHR33625:SF3">
    <property type="entry name" value="OS04G0550700 PROTEIN"/>
    <property type="match status" value="1"/>
</dbReference>